<evidence type="ECO:0000256" key="3">
    <source>
        <dbReference type="ARBA" id="ARBA00023239"/>
    </source>
</evidence>
<dbReference type="GO" id="GO:0016832">
    <property type="term" value="F:aldehyde-lyase activity"/>
    <property type="evidence" value="ECO:0007669"/>
    <property type="project" value="TreeGrafter"/>
</dbReference>
<dbReference type="Pfam" id="PF03328">
    <property type="entry name" value="HpcH_HpaI"/>
    <property type="match status" value="1"/>
</dbReference>
<keyword evidence="3" id="KW-0456">Lyase</keyword>
<comment type="similarity">
    <text evidence="1">Belongs to the HpcH/HpaI aldolase family.</text>
</comment>
<dbReference type="InterPro" id="IPR050251">
    <property type="entry name" value="HpcH-HpaI_aldolase"/>
</dbReference>
<keyword evidence="2" id="KW-0479">Metal-binding</keyword>
<dbReference type="InterPro" id="IPR015813">
    <property type="entry name" value="Pyrv/PenolPyrv_kinase-like_dom"/>
</dbReference>
<reference evidence="6" key="1">
    <citation type="submission" date="2011-06" db="EMBL/GenBank/DDBJ databases">
        <authorList>
            <consortium name="US DOE Joint Genome Institute (JGI-PGF)"/>
            <person name="Lucas S."/>
            <person name="Han J."/>
            <person name="Lapidus A."/>
            <person name="Cheng J.-F."/>
            <person name="Goodwin L."/>
            <person name="Pitluck S."/>
            <person name="Peters L."/>
            <person name="Land M.L."/>
            <person name="Hauser L."/>
            <person name="Vogl K."/>
            <person name="Liu Z."/>
            <person name="Overmann J."/>
            <person name="Frigaard N.-U."/>
            <person name="Bryant D.A."/>
            <person name="Woyke T.J."/>
        </authorList>
    </citation>
    <scope>NUCLEOTIDE SEQUENCE [LARGE SCALE GENOMIC DNA]</scope>
    <source>
        <strain evidence="6">970</strain>
    </source>
</reference>
<keyword evidence="6" id="KW-1185">Reference proteome</keyword>
<dbReference type="InterPro" id="IPR040442">
    <property type="entry name" value="Pyrv_kinase-like_dom_sf"/>
</dbReference>
<dbReference type="EMBL" id="JH603169">
    <property type="protein sequence ID" value="EIC22322.1"/>
    <property type="molecule type" value="Genomic_DNA"/>
</dbReference>
<evidence type="ECO:0000256" key="2">
    <source>
        <dbReference type="ARBA" id="ARBA00022723"/>
    </source>
</evidence>
<name>H8Z0B4_9GAMM</name>
<accession>H8Z0B4</accession>
<gene>
    <name evidence="5" type="ORF">Thi970DRAFT_02575</name>
</gene>
<dbReference type="InterPro" id="IPR005000">
    <property type="entry name" value="Aldolase/citrate-lyase_domain"/>
</dbReference>
<evidence type="ECO:0000313" key="5">
    <source>
        <dbReference type="EMBL" id="EIC22322.1"/>
    </source>
</evidence>
<dbReference type="eggNOG" id="COG3836">
    <property type="taxonomic scope" value="Bacteria"/>
</dbReference>
<dbReference type="AlphaFoldDB" id="H8Z0B4"/>
<evidence type="ECO:0000313" key="6">
    <source>
        <dbReference type="Proteomes" id="UP000002964"/>
    </source>
</evidence>
<dbReference type="SUPFAM" id="SSF51621">
    <property type="entry name" value="Phosphoenolpyruvate/pyruvate domain"/>
    <property type="match status" value="1"/>
</dbReference>
<dbReference type="GO" id="GO:0046872">
    <property type="term" value="F:metal ion binding"/>
    <property type="evidence" value="ECO:0007669"/>
    <property type="project" value="UniProtKB-KW"/>
</dbReference>
<dbReference type="Gene3D" id="3.20.20.60">
    <property type="entry name" value="Phosphoenolpyruvate-binding domains"/>
    <property type="match status" value="1"/>
</dbReference>
<reference evidence="5 6" key="2">
    <citation type="submission" date="2011-11" db="EMBL/GenBank/DDBJ databases">
        <authorList>
            <consortium name="US DOE Joint Genome Institute"/>
            <person name="Lucas S."/>
            <person name="Han J."/>
            <person name="Lapidus A."/>
            <person name="Cheng J.-F."/>
            <person name="Goodwin L."/>
            <person name="Pitluck S."/>
            <person name="Peters L."/>
            <person name="Ovchinnikova G."/>
            <person name="Zhang X."/>
            <person name="Detter J.C."/>
            <person name="Han C."/>
            <person name="Tapia R."/>
            <person name="Land M."/>
            <person name="Hauser L."/>
            <person name="Kyrpides N."/>
            <person name="Ivanova N."/>
            <person name="Pagani I."/>
            <person name="Vogl K."/>
            <person name="Liu Z."/>
            <person name="Overmann J."/>
            <person name="Frigaard N.-U."/>
            <person name="Bryant D."/>
            <person name="Woyke T."/>
        </authorList>
    </citation>
    <scope>NUCLEOTIDE SEQUENCE [LARGE SCALE GENOMIC DNA]</scope>
    <source>
        <strain evidence="5 6">970</strain>
    </source>
</reference>
<sequence>MNRRTLIEHIRQRLANGGRSIGSWMQIGHPSIAEIMGAGGYDWIAVDLEHGSIGISQLPNLFRALELGGTLPMARLARGHPKDCKLALDAGAGGVIVPMIESAEQLQAVCQACRWPPAGNRGVSFSRANLYGQRFDEYALEAQAPLVVAMIEQARALDHLEDILQVPGLDALLIGPYDLAASLGLTADFKAPRFLEAIQHIRRVADLHGVPRGVHLVQPAPDRLELYWRDGDRFLAYSIDAVFLNQGARCPCPMGAAMP</sequence>
<dbReference type="PANTHER" id="PTHR30502">
    <property type="entry name" value="2-KETO-3-DEOXY-L-RHAMNONATE ALDOLASE"/>
    <property type="match status" value="1"/>
</dbReference>
<proteinExistence type="inferred from homology"/>
<dbReference type="HOGENOM" id="CLU_059964_4_1_6"/>
<dbReference type="Proteomes" id="UP000002964">
    <property type="component" value="Unassembled WGS sequence"/>
</dbReference>
<organism evidence="5 6">
    <name type="scientific">Thiorhodovibrio frisius</name>
    <dbReference type="NCBI Taxonomy" id="631362"/>
    <lineage>
        <taxon>Bacteria</taxon>
        <taxon>Pseudomonadati</taxon>
        <taxon>Pseudomonadota</taxon>
        <taxon>Gammaproteobacteria</taxon>
        <taxon>Chromatiales</taxon>
        <taxon>Chromatiaceae</taxon>
        <taxon>Thiorhodovibrio</taxon>
    </lineage>
</organism>
<dbReference type="OrthoDB" id="86160at2"/>
<dbReference type="PANTHER" id="PTHR30502:SF0">
    <property type="entry name" value="PHOSPHOENOLPYRUVATE CARBOXYLASE FAMILY PROTEIN"/>
    <property type="match status" value="1"/>
</dbReference>
<evidence type="ECO:0000256" key="1">
    <source>
        <dbReference type="ARBA" id="ARBA00005568"/>
    </source>
</evidence>
<dbReference type="RefSeq" id="WP_009149047.1">
    <property type="nucleotide sequence ID" value="NZ_CP121471.1"/>
</dbReference>
<dbReference type="GO" id="GO:0005737">
    <property type="term" value="C:cytoplasm"/>
    <property type="evidence" value="ECO:0007669"/>
    <property type="project" value="TreeGrafter"/>
</dbReference>
<evidence type="ECO:0000259" key="4">
    <source>
        <dbReference type="Pfam" id="PF03328"/>
    </source>
</evidence>
<protein>
    <submittedName>
        <fullName evidence="5">2,4-dihydroxyhept-2-ene-1,7-dioic acid aldolase</fullName>
    </submittedName>
</protein>
<feature type="domain" description="HpcH/HpaI aldolase/citrate lyase" evidence="4">
    <location>
        <begin position="22"/>
        <end position="241"/>
    </location>
</feature>
<dbReference type="STRING" id="631362.Thi970DRAFT_02575"/>